<accession>A0A0B4GYN0</accession>
<keyword evidence="4" id="KW-1185">Reference proteome</keyword>
<sequence>MTDDGKMETVKDAELFDYVCTSQIDEETFHFLGFKFLHHLNIVRIQNDLIVLREHISRTRRENLEKEKLSKLLNEYSEDSERLYRSKEFGDAKPTDEISTLVDNLVRLLIALVAVLVPVAPMFIISVHPSPKKSLIPSSAFMIMFACVLSFAVKTSYVEALVATATYLAALMVFVGANSSAG</sequence>
<dbReference type="Proteomes" id="UP000031192">
    <property type="component" value="Unassembled WGS sequence"/>
</dbReference>
<feature type="transmembrane region" description="Helical" evidence="1">
    <location>
        <begin position="134"/>
        <end position="153"/>
    </location>
</feature>
<dbReference type="AlphaFoldDB" id="A0A0B4GYN0"/>
<protein>
    <recommendedName>
        <fullName evidence="2">DUF6594 domain-containing protein</fullName>
    </recommendedName>
</protein>
<evidence type="ECO:0000256" key="1">
    <source>
        <dbReference type="SAM" id="Phobius"/>
    </source>
</evidence>
<keyword evidence="1" id="KW-0472">Membrane</keyword>
<keyword evidence="1" id="KW-1133">Transmembrane helix</keyword>
<evidence type="ECO:0000313" key="4">
    <source>
        <dbReference type="Proteomes" id="UP000031192"/>
    </source>
</evidence>
<dbReference type="HOGENOM" id="CLU_1482314_0_0_1"/>
<comment type="caution">
    <text evidence="3">The sequence shown here is derived from an EMBL/GenBank/DDBJ whole genome shotgun (WGS) entry which is preliminary data.</text>
</comment>
<gene>
    <name evidence="3" type="ORF">MGU_00259</name>
</gene>
<dbReference type="EMBL" id="AZNH01000001">
    <property type="protein sequence ID" value="KID92670.1"/>
    <property type="molecule type" value="Genomic_DNA"/>
</dbReference>
<evidence type="ECO:0000259" key="2">
    <source>
        <dbReference type="Pfam" id="PF20237"/>
    </source>
</evidence>
<dbReference type="Pfam" id="PF20237">
    <property type="entry name" value="DUF6594"/>
    <property type="match status" value="1"/>
</dbReference>
<organism evidence="3 4">
    <name type="scientific">Metarhizium guizhouense (strain ARSEF 977)</name>
    <dbReference type="NCBI Taxonomy" id="1276136"/>
    <lineage>
        <taxon>Eukaryota</taxon>
        <taxon>Fungi</taxon>
        <taxon>Dikarya</taxon>
        <taxon>Ascomycota</taxon>
        <taxon>Pezizomycotina</taxon>
        <taxon>Sordariomycetes</taxon>
        <taxon>Hypocreomycetidae</taxon>
        <taxon>Hypocreales</taxon>
        <taxon>Clavicipitaceae</taxon>
        <taxon>Metarhizium</taxon>
    </lineage>
</organism>
<keyword evidence="1" id="KW-0812">Transmembrane</keyword>
<feature type="domain" description="DUF6594" evidence="2">
    <location>
        <begin position="102"/>
        <end position="172"/>
    </location>
</feature>
<evidence type="ECO:0000313" key="3">
    <source>
        <dbReference type="EMBL" id="KID92670.1"/>
    </source>
</evidence>
<name>A0A0B4GYN0_METGA</name>
<reference evidence="3 4" key="1">
    <citation type="journal article" date="2014" name="Proc. Natl. Acad. Sci. U.S.A.">
        <title>Trajectory and genomic determinants of fungal-pathogen speciation and host adaptation.</title>
        <authorList>
            <person name="Hu X."/>
            <person name="Xiao G."/>
            <person name="Zheng P."/>
            <person name="Shang Y."/>
            <person name="Su Y."/>
            <person name="Zhang X."/>
            <person name="Liu X."/>
            <person name="Zhan S."/>
            <person name="St Leger R.J."/>
            <person name="Wang C."/>
        </authorList>
    </citation>
    <scope>NUCLEOTIDE SEQUENCE [LARGE SCALE GENOMIC DNA]</scope>
    <source>
        <strain evidence="3 4">ARSEF 977</strain>
    </source>
</reference>
<feature type="transmembrane region" description="Helical" evidence="1">
    <location>
        <begin position="108"/>
        <end position="128"/>
    </location>
</feature>
<proteinExistence type="predicted"/>
<feature type="transmembrane region" description="Helical" evidence="1">
    <location>
        <begin position="160"/>
        <end position="177"/>
    </location>
</feature>
<dbReference type="InterPro" id="IPR046529">
    <property type="entry name" value="DUF6594"/>
</dbReference>